<evidence type="ECO:0000313" key="2">
    <source>
        <dbReference type="Proteomes" id="UP000003465"/>
    </source>
</evidence>
<dbReference type="Proteomes" id="UP000003465">
    <property type="component" value="Unassembled WGS sequence"/>
</dbReference>
<organism evidence="1 2">
    <name type="scientific">Pseudomonas amygdali pv. mori str. 301020</name>
    <dbReference type="NCBI Taxonomy" id="629261"/>
    <lineage>
        <taxon>Bacteria</taxon>
        <taxon>Pseudomonadati</taxon>
        <taxon>Pseudomonadota</taxon>
        <taxon>Gammaproteobacteria</taxon>
        <taxon>Pseudomonadales</taxon>
        <taxon>Pseudomonadaceae</taxon>
        <taxon>Pseudomonas</taxon>
        <taxon>Pseudomonas amygdali</taxon>
    </lineage>
</organism>
<proteinExistence type="predicted"/>
<evidence type="ECO:0000313" key="1">
    <source>
        <dbReference type="EMBL" id="EGH26629.1"/>
    </source>
</evidence>
<sequence length="45" mass="4877">TAFKSDDPFMHFGVRFTPSVSTGALGQVYALALSLSPVLEVVTRY</sequence>
<protein>
    <submittedName>
        <fullName evidence="1">Uncharacterized protein</fullName>
    </submittedName>
</protein>
<dbReference type="EMBL" id="AEAG01002604">
    <property type="protein sequence ID" value="EGH26629.1"/>
    <property type="molecule type" value="Genomic_DNA"/>
</dbReference>
<comment type="caution">
    <text evidence="1">The sequence shown here is derived from an EMBL/GenBank/DDBJ whole genome shotgun (WGS) entry which is preliminary data.</text>
</comment>
<feature type="non-terminal residue" evidence="1">
    <location>
        <position position="1"/>
    </location>
</feature>
<gene>
    <name evidence="1" type="ORF">PSYMO_36288</name>
</gene>
<reference evidence="1 2" key="1">
    <citation type="journal article" date="2011" name="PLoS Pathog.">
        <title>Dynamic evolution of pathogenicity revealed by sequencing and comparative genomics of 19 Pseudomonas syringae isolates.</title>
        <authorList>
            <person name="Baltrus D.A."/>
            <person name="Nishimura M.T."/>
            <person name="Romanchuk A."/>
            <person name="Chang J.H."/>
            <person name="Mukhtar M.S."/>
            <person name="Cherkis K."/>
            <person name="Roach J."/>
            <person name="Grant S.R."/>
            <person name="Jones C.D."/>
            <person name="Dangl J.L."/>
        </authorList>
    </citation>
    <scope>NUCLEOTIDE SEQUENCE [LARGE SCALE GENOMIC DNA]</scope>
    <source>
        <strain evidence="1 2">301020</strain>
    </source>
</reference>
<name>A0A656GM47_PSEA0</name>
<dbReference type="AlphaFoldDB" id="A0A656GM47"/>
<accession>A0A656GM47</accession>
<feature type="non-terminal residue" evidence="1">
    <location>
        <position position="45"/>
    </location>
</feature>